<proteinExistence type="predicted"/>
<dbReference type="RefSeq" id="WP_164452499.1">
    <property type="nucleotide sequence ID" value="NZ_JAAIJQ010000021.1"/>
</dbReference>
<gene>
    <name evidence="1" type="ORF">G3446_08995</name>
</gene>
<comment type="caution">
    <text evidence="1">The sequence shown here is derived from an EMBL/GenBank/DDBJ whole genome shotgun (WGS) entry which is preliminary data.</text>
</comment>
<name>A0A6M0JY76_9GAMM</name>
<dbReference type="EMBL" id="JAAIJQ010000021">
    <property type="protein sequence ID" value="NEV62024.1"/>
    <property type="molecule type" value="Genomic_DNA"/>
</dbReference>
<evidence type="ECO:0000313" key="2">
    <source>
        <dbReference type="Proteomes" id="UP000483379"/>
    </source>
</evidence>
<organism evidence="1 2">
    <name type="scientific">Thiorhodococcus minor</name>
    <dbReference type="NCBI Taxonomy" id="57489"/>
    <lineage>
        <taxon>Bacteria</taxon>
        <taxon>Pseudomonadati</taxon>
        <taxon>Pseudomonadota</taxon>
        <taxon>Gammaproteobacteria</taxon>
        <taxon>Chromatiales</taxon>
        <taxon>Chromatiaceae</taxon>
        <taxon>Thiorhodococcus</taxon>
    </lineage>
</organism>
<protein>
    <submittedName>
        <fullName evidence="1">Uncharacterized protein</fullName>
    </submittedName>
</protein>
<dbReference type="Proteomes" id="UP000483379">
    <property type="component" value="Unassembled WGS sequence"/>
</dbReference>
<reference evidence="1 2" key="1">
    <citation type="submission" date="2020-02" db="EMBL/GenBank/DDBJ databases">
        <title>Genome sequences of Thiorhodococcus mannitoliphagus and Thiorhodococcus minor, purple sulfur photosynthetic bacteria in the gammaproteobacterial family, Chromatiaceae.</title>
        <authorList>
            <person name="Aviles F.A."/>
            <person name="Meyer T.E."/>
            <person name="Kyndt J.A."/>
        </authorList>
    </citation>
    <scope>NUCLEOTIDE SEQUENCE [LARGE SCALE GENOMIC DNA]</scope>
    <source>
        <strain evidence="1 2">DSM 11518</strain>
    </source>
</reference>
<dbReference type="AlphaFoldDB" id="A0A6M0JY76"/>
<evidence type="ECO:0000313" key="1">
    <source>
        <dbReference type="EMBL" id="NEV62024.1"/>
    </source>
</evidence>
<keyword evidence="2" id="KW-1185">Reference proteome</keyword>
<sequence length="87" mass="9410">MSDTVKCIWCGIRPCVVERACQSCLDVFVRVERVLGHTKAQRAAKGDLAIAVIRNPGGAEEKALEVMEEYAEACATDPAKATMIDAK</sequence>
<accession>A0A6M0JY76</accession>